<gene>
    <name evidence="1" type="ORF">GCM10022247_05230</name>
</gene>
<organism evidence="1 2">
    <name type="scientific">Allokutzneria multivorans</name>
    <dbReference type="NCBI Taxonomy" id="1142134"/>
    <lineage>
        <taxon>Bacteria</taxon>
        <taxon>Bacillati</taxon>
        <taxon>Actinomycetota</taxon>
        <taxon>Actinomycetes</taxon>
        <taxon>Pseudonocardiales</taxon>
        <taxon>Pseudonocardiaceae</taxon>
        <taxon>Allokutzneria</taxon>
    </lineage>
</organism>
<sequence>MRVTLPPMWFDITRPDYLADDHWRCVEHEANRLRRSLDAGDGSQALSDIKCVVESIARIVLDIEGTPADPNIPFDTVVNRAHQLLAGQPGRELANTSVFGQVATQASKIARNLGQIRNEFGGGHGRARTPDLRDEMVSLALDAGLLWSRWALRRLGYFSEGRPTNLINDLVTQPQNFHAGLLARRLQAANLPAIEARHQRAIGVAVGQRVMRETFVVRWDGLEPCLASDDLNTWPRDYRIGLAYGLWFAPDDRVTLMPQSLREALKVLEPVADCADDLTEWVDRIIRATVPGGFASTSWQENFSAARFVENHLALRPPEERPALAALANHLEPGPPF</sequence>
<keyword evidence="2" id="KW-1185">Reference proteome</keyword>
<accession>A0ABP7QYG7</accession>
<dbReference type="Proteomes" id="UP001501747">
    <property type="component" value="Unassembled WGS sequence"/>
</dbReference>
<proteinExistence type="predicted"/>
<evidence type="ECO:0008006" key="3">
    <source>
        <dbReference type="Google" id="ProtNLM"/>
    </source>
</evidence>
<evidence type="ECO:0000313" key="1">
    <source>
        <dbReference type="EMBL" id="GAA3989565.1"/>
    </source>
</evidence>
<reference evidence="2" key="1">
    <citation type="journal article" date="2019" name="Int. J. Syst. Evol. Microbiol.">
        <title>The Global Catalogue of Microorganisms (GCM) 10K type strain sequencing project: providing services to taxonomists for standard genome sequencing and annotation.</title>
        <authorList>
            <consortium name="The Broad Institute Genomics Platform"/>
            <consortium name="The Broad Institute Genome Sequencing Center for Infectious Disease"/>
            <person name="Wu L."/>
            <person name="Ma J."/>
        </authorList>
    </citation>
    <scope>NUCLEOTIDE SEQUENCE [LARGE SCALE GENOMIC DNA]</scope>
    <source>
        <strain evidence="2">JCM 17342</strain>
    </source>
</reference>
<name>A0ABP7QYG7_9PSEU</name>
<evidence type="ECO:0000313" key="2">
    <source>
        <dbReference type="Proteomes" id="UP001501747"/>
    </source>
</evidence>
<protein>
    <recommendedName>
        <fullName evidence="3">Abortive infection protein-like C-terminal domain-containing protein</fullName>
    </recommendedName>
</protein>
<dbReference type="EMBL" id="BAABAL010000004">
    <property type="protein sequence ID" value="GAA3989565.1"/>
    <property type="molecule type" value="Genomic_DNA"/>
</dbReference>
<comment type="caution">
    <text evidence="1">The sequence shown here is derived from an EMBL/GenBank/DDBJ whole genome shotgun (WGS) entry which is preliminary data.</text>
</comment>